<evidence type="ECO:0000256" key="13">
    <source>
        <dbReference type="ARBA" id="ARBA00047880"/>
    </source>
</evidence>
<dbReference type="EC" id="2.7.1.26" evidence="15"/>
<dbReference type="EMBL" id="JAGTAR010000056">
    <property type="protein sequence ID" value="MBR8538237.1"/>
    <property type="molecule type" value="Genomic_DNA"/>
</dbReference>
<dbReference type="AlphaFoldDB" id="A0A941F7V2"/>
<dbReference type="InterPro" id="IPR014729">
    <property type="entry name" value="Rossmann-like_a/b/a_fold"/>
</dbReference>
<accession>A0A941F7V2</accession>
<dbReference type="GO" id="GO:0003919">
    <property type="term" value="F:FMN adenylyltransferase activity"/>
    <property type="evidence" value="ECO:0007669"/>
    <property type="project" value="UniProtKB-UniRule"/>
</dbReference>
<keyword evidence="18" id="KW-1185">Reference proteome</keyword>
<dbReference type="InterPro" id="IPR015865">
    <property type="entry name" value="Riboflavin_kinase_bac/euk"/>
</dbReference>
<dbReference type="CDD" id="cd02064">
    <property type="entry name" value="FAD_synthetase_N"/>
    <property type="match status" value="1"/>
</dbReference>
<reference evidence="17" key="1">
    <citation type="journal article" date="2018" name="Int. J. Syst. Evol. Microbiol.">
        <title>Carboxylicivirga sediminis sp. nov., isolated from coastal sediment.</title>
        <authorList>
            <person name="Wang F.Q."/>
            <person name="Ren L.H."/>
            <person name="Zou R.J."/>
            <person name="Sun Y.Z."/>
            <person name="Liu X.J."/>
            <person name="Jiang F."/>
            <person name="Liu L.J."/>
        </authorList>
    </citation>
    <scope>NUCLEOTIDE SEQUENCE</scope>
    <source>
        <strain evidence="17">JR1</strain>
    </source>
</reference>
<reference evidence="17" key="2">
    <citation type="submission" date="2021-04" db="EMBL/GenBank/DDBJ databases">
        <authorList>
            <person name="Zhang T."/>
            <person name="Zhang Y."/>
            <person name="Lu D."/>
            <person name="Zuo D."/>
            <person name="Du Z."/>
        </authorList>
    </citation>
    <scope>NUCLEOTIDE SEQUENCE</scope>
    <source>
        <strain evidence="17">JR1</strain>
    </source>
</reference>
<dbReference type="NCBIfam" id="TIGR00083">
    <property type="entry name" value="ribF"/>
    <property type="match status" value="1"/>
</dbReference>
<protein>
    <recommendedName>
        <fullName evidence="15">Riboflavin biosynthesis protein</fullName>
    </recommendedName>
    <domain>
        <recommendedName>
            <fullName evidence="15">Riboflavin kinase</fullName>
            <ecNumber evidence="15">2.7.1.26</ecNumber>
        </recommendedName>
        <alternativeName>
            <fullName evidence="15">Flavokinase</fullName>
        </alternativeName>
    </domain>
    <domain>
        <recommendedName>
            <fullName evidence="15">FMN adenylyltransferase</fullName>
            <ecNumber evidence="15">2.7.7.2</ecNumber>
        </recommendedName>
        <alternativeName>
            <fullName evidence="15">FAD pyrophosphorylase</fullName>
        </alternativeName>
        <alternativeName>
            <fullName evidence="15">FAD synthase</fullName>
        </alternativeName>
    </domain>
</protein>
<evidence type="ECO:0000256" key="14">
    <source>
        <dbReference type="ARBA" id="ARBA00049494"/>
    </source>
</evidence>
<evidence type="ECO:0000256" key="2">
    <source>
        <dbReference type="ARBA" id="ARBA00004726"/>
    </source>
</evidence>
<name>A0A941F7V2_9BACT</name>
<dbReference type="SMART" id="SM00904">
    <property type="entry name" value="Flavokinase"/>
    <property type="match status" value="1"/>
</dbReference>
<dbReference type="GO" id="GO:0008531">
    <property type="term" value="F:riboflavin kinase activity"/>
    <property type="evidence" value="ECO:0007669"/>
    <property type="project" value="UniProtKB-UniRule"/>
</dbReference>
<comment type="catalytic activity">
    <reaction evidence="13 15">
        <text>riboflavin + ATP = FMN + ADP + H(+)</text>
        <dbReference type="Rhea" id="RHEA:14357"/>
        <dbReference type="ChEBI" id="CHEBI:15378"/>
        <dbReference type="ChEBI" id="CHEBI:30616"/>
        <dbReference type="ChEBI" id="CHEBI:57986"/>
        <dbReference type="ChEBI" id="CHEBI:58210"/>
        <dbReference type="ChEBI" id="CHEBI:456216"/>
        <dbReference type="EC" id="2.7.1.26"/>
    </reaction>
</comment>
<evidence type="ECO:0000256" key="8">
    <source>
        <dbReference type="ARBA" id="ARBA00022741"/>
    </source>
</evidence>
<evidence type="ECO:0000256" key="10">
    <source>
        <dbReference type="ARBA" id="ARBA00022827"/>
    </source>
</evidence>
<dbReference type="NCBIfam" id="NF004160">
    <property type="entry name" value="PRK05627.1-3"/>
    <property type="match status" value="1"/>
</dbReference>
<comment type="similarity">
    <text evidence="15">Belongs to the ribF family.</text>
</comment>
<comment type="function">
    <text evidence="1">Catalyzes the phosphorylation of riboflavin to FMN followed by the adenylation of FMN to FAD.</text>
</comment>
<keyword evidence="8 15" id="KW-0547">Nucleotide-binding</keyword>
<evidence type="ECO:0000313" key="18">
    <source>
        <dbReference type="Proteomes" id="UP000679220"/>
    </source>
</evidence>
<dbReference type="SUPFAM" id="SSF52374">
    <property type="entry name" value="Nucleotidylyl transferase"/>
    <property type="match status" value="1"/>
</dbReference>
<evidence type="ECO:0000256" key="4">
    <source>
        <dbReference type="ARBA" id="ARBA00022630"/>
    </source>
</evidence>
<dbReference type="GO" id="GO:0009398">
    <property type="term" value="P:FMN biosynthetic process"/>
    <property type="evidence" value="ECO:0007669"/>
    <property type="project" value="UniProtKB-UniRule"/>
</dbReference>
<dbReference type="FunFam" id="2.40.30.30:FF:000003">
    <property type="entry name" value="Riboflavin biosynthesis protein"/>
    <property type="match status" value="1"/>
</dbReference>
<dbReference type="GO" id="GO:0005524">
    <property type="term" value="F:ATP binding"/>
    <property type="evidence" value="ECO:0007669"/>
    <property type="project" value="UniProtKB-UniRule"/>
</dbReference>
<dbReference type="GO" id="GO:0006747">
    <property type="term" value="P:FAD biosynthetic process"/>
    <property type="evidence" value="ECO:0007669"/>
    <property type="project" value="UniProtKB-UniRule"/>
</dbReference>
<dbReference type="GO" id="GO:0009231">
    <property type="term" value="P:riboflavin biosynthetic process"/>
    <property type="evidence" value="ECO:0007669"/>
    <property type="project" value="InterPro"/>
</dbReference>
<dbReference type="InterPro" id="IPR023465">
    <property type="entry name" value="Riboflavin_kinase_dom_sf"/>
</dbReference>
<comment type="catalytic activity">
    <reaction evidence="14 15">
        <text>FMN + ATP + H(+) = FAD + diphosphate</text>
        <dbReference type="Rhea" id="RHEA:17237"/>
        <dbReference type="ChEBI" id="CHEBI:15378"/>
        <dbReference type="ChEBI" id="CHEBI:30616"/>
        <dbReference type="ChEBI" id="CHEBI:33019"/>
        <dbReference type="ChEBI" id="CHEBI:57692"/>
        <dbReference type="ChEBI" id="CHEBI:58210"/>
        <dbReference type="EC" id="2.7.7.2"/>
    </reaction>
</comment>
<evidence type="ECO:0000256" key="3">
    <source>
        <dbReference type="ARBA" id="ARBA00005201"/>
    </source>
</evidence>
<dbReference type="PIRSF" id="PIRSF004491">
    <property type="entry name" value="FAD_Synth"/>
    <property type="match status" value="1"/>
</dbReference>
<dbReference type="EC" id="2.7.7.2" evidence="15"/>
<dbReference type="Gene3D" id="2.40.30.30">
    <property type="entry name" value="Riboflavin kinase-like"/>
    <property type="match status" value="1"/>
</dbReference>
<keyword evidence="9 15" id="KW-0418">Kinase</keyword>
<dbReference type="InterPro" id="IPR023468">
    <property type="entry name" value="Riboflavin_kinase"/>
</dbReference>
<evidence type="ECO:0000256" key="11">
    <source>
        <dbReference type="ARBA" id="ARBA00022840"/>
    </source>
</evidence>
<keyword evidence="6 15" id="KW-0808">Transferase</keyword>
<keyword evidence="5 15" id="KW-0288">FMN</keyword>
<keyword evidence="10 15" id="KW-0274">FAD</keyword>
<evidence type="ECO:0000313" key="17">
    <source>
        <dbReference type="EMBL" id="MBR8538237.1"/>
    </source>
</evidence>
<keyword evidence="11 15" id="KW-0067">ATP-binding</keyword>
<organism evidence="17 18">
    <name type="scientific">Carboxylicivirga sediminis</name>
    <dbReference type="NCBI Taxonomy" id="2006564"/>
    <lineage>
        <taxon>Bacteria</taxon>
        <taxon>Pseudomonadati</taxon>
        <taxon>Bacteroidota</taxon>
        <taxon>Bacteroidia</taxon>
        <taxon>Marinilabiliales</taxon>
        <taxon>Marinilabiliaceae</taxon>
        <taxon>Carboxylicivirga</taxon>
    </lineage>
</organism>
<evidence type="ECO:0000256" key="6">
    <source>
        <dbReference type="ARBA" id="ARBA00022679"/>
    </source>
</evidence>
<comment type="caution">
    <text evidence="17">The sequence shown here is derived from an EMBL/GenBank/DDBJ whole genome shotgun (WGS) entry which is preliminary data.</text>
</comment>
<dbReference type="Pfam" id="PF06574">
    <property type="entry name" value="FAD_syn"/>
    <property type="match status" value="1"/>
</dbReference>
<dbReference type="NCBIfam" id="NF004162">
    <property type="entry name" value="PRK05627.1-5"/>
    <property type="match status" value="1"/>
</dbReference>
<evidence type="ECO:0000259" key="16">
    <source>
        <dbReference type="SMART" id="SM00904"/>
    </source>
</evidence>
<dbReference type="InterPro" id="IPR002606">
    <property type="entry name" value="Riboflavin_kinase_bac"/>
</dbReference>
<dbReference type="Pfam" id="PF01687">
    <property type="entry name" value="Flavokinase"/>
    <property type="match status" value="1"/>
</dbReference>
<dbReference type="FunFam" id="3.40.50.620:FF:000021">
    <property type="entry name" value="Riboflavin biosynthesis protein"/>
    <property type="match status" value="1"/>
</dbReference>
<proteinExistence type="inferred from homology"/>
<feature type="domain" description="Riboflavin kinase" evidence="16">
    <location>
        <begin position="162"/>
        <end position="289"/>
    </location>
</feature>
<evidence type="ECO:0000256" key="1">
    <source>
        <dbReference type="ARBA" id="ARBA00002121"/>
    </source>
</evidence>
<dbReference type="PANTHER" id="PTHR22749:SF6">
    <property type="entry name" value="RIBOFLAVIN KINASE"/>
    <property type="match status" value="1"/>
</dbReference>
<comment type="pathway">
    <text evidence="3 15">Cofactor biosynthesis; FMN biosynthesis; FMN from riboflavin (ATP route): step 1/1.</text>
</comment>
<gene>
    <name evidence="17" type="ORF">KDU71_21880</name>
</gene>
<keyword evidence="4 15" id="KW-0285">Flavoprotein</keyword>
<keyword evidence="7 15" id="KW-0548">Nucleotidyltransferase</keyword>
<dbReference type="InterPro" id="IPR015864">
    <property type="entry name" value="FAD_synthase"/>
</dbReference>
<dbReference type="SUPFAM" id="SSF82114">
    <property type="entry name" value="Riboflavin kinase-like"/>
    <property type="match status" value="1"/>
</dbReference>
<dbReference type="Gene3D" id="3.40.50.620">
    <property type="entry name" value="HUPs"/>
    <property type="match status" value="1"/>
</dbReference>
<evidence type="ECO:0000256" key="5">
    <source>
        <dbReference type="ARBA" id="ARBA00022643"/>
    </source>
</evidence>
<sequence length="291" mass="33139">MFDGVHTGHRVLLGRLTRKAKEVDGESVVITFWPHPRMVLKQDADKLRFLTSPEERTKLFGQLGIDHLVLIPFSLELANLTAEEFIQQILIDKLGIHHLMVGYNHRFGKGRQHSYDEYQAFAKKYNFSISMVEAVLTDGMQTSSTDIRNHLLAGQMQEANNILGYQYTVSGRVVGGQQLGRRIGYPTANIEVEEPHKLIPPDGVYAVKVRVEGKDYGGMLNIGYRPTVNHNVDHRSLEVHIFDFNHDIYSEEVELEFIERVRDEQKFANVDELIAQLKKDEATIRGIVAGE</sequence>
<keyword evidence="12" id="KW-0511">Multifunctional enzyme</keyword>
<dbReference type="PANTHER" id="PTHR22749">
    <property type="entry name" value="RIBOFLAVIN KINASE/FMN ADENYLYLTRANSFERASE"/>
    <property type="match status" value="1"/>
</dbReference>
<evidence type="ECO:0000256" key="12">
    <source>
        <dbReference type="ARBA" id="ARBA00023268"/>
    </source>
</evidence>
<dbReference type="Proteomes" id="UP000679220">
    <property type="component" value="Unassembled WGS sequence"/>
</dbReference>
<evidence type="ECO:0000256" key="15">
    <source>
        <dbReference type="PIRNR" id="PIRNR004491"/>
    </source>
</evidence>
<comment type="pathway">
    <text evidence="2 15">Cofactor biosynthesis; FAD biosynthesis; FAD from FMN: step 1/1.</text>
</comment>
<evidence type="ECO:0000256" key="7">
    <source>
        <dbReference type="ARBA" id="ARBA00022695"/>
    </source>
</evidence>
<evidence type="ECO:0000256" key="9">
    <source>
        <dbReference type="ARBA" id="ARBA00022777"/>
    </source>
</evidence>